<name>A0A1C4A1F6_9GAMM</name>
<dbReference type="PANTHER" id="PTHR41791">
    <property type="entry name" value="SSL7039 PROTEIN"/>
    <property type="match status" value="1"/>
</dbReference>
<keyword evidence="2" id="KW-1185">Reference proteome</keyword>
<dbReference type="InterPro" id="IPR035093">
    <property type="entry name" value="RelE/ParE_toxin_dom_sf"/>
</dbReference>
<dbReference type="AlphaFoldDB" id="A0A1C4A1F6"/>
<dbReference type="STRING" id="1798182.GA0061081_102195"/>
<dbReference type="OrthoDB" id="9800258at2"/>
<dbReference type="PANTHER" id="PTHR41791:SF1">
    <property type="entry name" value="SSL7039 PROTEIN"/>
    <property type="match status" value="1"/>
</dbReference>
<dbReference type="InterPro" id="IPR009241">
    <property type="entry name" value="HigB-like"/>
</dbReference>
<evidence type="ECO:0000313" key="1">
    <source>
        <dbReference type="EMBL" id="SCB88346.1"/>
    </source>
</evidence>
<dbReference type="RefSeq" id="WP_065561130.1">
    <property type="nucleotide sequence ID" value="NZ_FMAQ01000002.1"/>
</dbReference>
<dbReference type="EMBL" id="FMAQ01000002">
    <property type="protein sequence ID" value="SCB88346.1"/>
    <property type="molecule type" value="Genomic_DNA"/>
</dbReference>
<accession>A0A1C4A1F6</accession>
<gene>
    <name evidence="1" type="ORF">GA0061081_102195</name>
</gene>
<dbReference type="Proteomes" id="UP000199670">
    <property type="component" value="Unassembled WGS sequence"/>
</dbReference>
<dbReference type="NCBIfam" id="TIGR02683">
    <property type="entry name" value="upstrm_HI1419"/>
    <property type="match status" value="1"/>
</dbReference>
<sequence>MITVSYTPQMEKWLKSLKDKTAAAKIKVRIRRMQEGNFGDVKPVGSGVSEMRIHCGKGYRVYFVNRNNEIVILLCGGDKDTQQTDIKIAKELANKWG</sequence>
<reference evidence="2" key="1">
    <citation type="submission" date="2016-08" db="EMBL/GenBank/DDBJ databases">
        <authorList>
            <person name="Varghese N."/>
            <person name="Submissions Spin"/>
        </authorList>
    </citation>
    <scope>NUCLEOTIDE SEQUENCE [LARGE SCALE GENOMIC DNA]</scope>
    <source>
        <strain evidence="2">R-53248</strain>
    </source>
</reference>
<proteinExistence type="predicted"/>
<evidence type="ECO:0000313" key="2">
    <source>
        <dbReference type="Proteomes" id="UP000199670"/>
    </source>
</evidence>
<dbReference type="InterPro" id="IPR014056">
    <property type="entry name" value="TypeIITA-like_toxin_pred"/>
</dbReference>
<dbReference type="SUPFAM" id="SSF143011">
    <property type="entry name" value="RelE-like"/>
    <property type="match status" value="1"/>
</dbReference>
<dbReference type="Pfam" id="PF05973">
    <property type="entry name" value="Gp49"/>
    <property type="match status" value="1"/>
</dbReference>
<dbReference type="PIRSF" id="PIRSF028744">
    <property type="entry name" value="Addict_mod_HI1419"/>
    <property type="match status" value="1"/>
</dbReference>
<organism evidence="1 2">
    <name type="scientific">Gilliamella bombicola</name>
    <dbReference type="NCBI Taxonomy" id="1798182"/>
    <lineage>
        <taxon>Bacteria</taxon>
        <taxon>Pseudomonadati</taxon>
        <taxon>Pseudomonadota</taxon>
        <taxon>Gammaproteobacteria</taxon>
        <taxon>Orbales</taxon>
        <taxon>Orbaceae</taxon>
        <taxon>Gilliamella</taxon>
    </lineage>
</organism>
<protein>
    <submittedName>
        <fullName evidence="1">Putative addiction module killer protein</fullName>
    </submittedName>
</protein>